<proteinExistence type="predicted"/>
<protein>
    <submittedName>
        <fullName evidence="2">Uncharacterized protein</fullName>
    </submittedName>
</protein>
<sequence length="261" mass="29583">MEPEVIVIPLVEGETPPIETPPVEAPPEEPPVEEPLAEDEVKKGLDEIRQEMRKLHDRYGYIQRQLEKVPEPKVPETPVEQTTKPVPTQYQDYDQYVDALTDWKLEQRENITRVATAKQEQKNRQDAFFIKIDKAKEKHPDFDEVARKPSEQGGPTINPPMFETLMDCEHGDDIAYYLGQNVEESHRIASLPPLAAAREIGKLEAQFAGPTPPPQKKTTKAPAPTKPVGGKETLPKKWENMTENDDPSEFIAQRNKAEFGT</sequence>
<gene>
    <name evidence="2" type="ORF">MM415A01210_0008</name>
</gene>
<feature type="region of interest" description="Disordered" evidence="1">
    <location>
        <begin position="12"/>
        <end position="37"/>
    </location>
</feature>
<evidence type="ECO:0000256" key="1">
    <source>
        <dbReference type="SAM" id="MobiDB-lite"/>
    </source>
</evidence>
<organism evidence="2">
    <name type="scientific">viral metagenome</name>
    <dbReference type="NCBI Taxonomy" id="1070528"/>
    <lineage>
        <taxon>unclassified sequences</taxon>
        <taxon>metagenomes</taxon>
        <taxon>organismal metagenomes</taxon>
    </lineage>
</organism>
<reference evidence="2" key="1">
    <citation type="submission" date="2020-03" db="EMBL/GenBank/DDBJ databases">
        <title>The deep terrestrial virosphere.</title>
        <authorList>
            <person name="Holmfeldt K."/>
            <person name="Nilsson E."/>
            <person name="Simone D."/>
            <person name="Lopez-Fernandez M."/>
            <person name="Wu X."/>
            <person name="de Brujin I."/>
            <person name="Lundin D."/>
            <person name="Andersson A."/>
            <person name="Bertilsson S."/>
            <person name="Dopson M."/>
        </authorList>
    </citation>
    <scope>NUCLEOTIDE SEQUENCE</scope>
    <source>
        <strain evidence="2">MM415A01210</strain>
    </source>
</reference>
<feature type="compositionally biased region" description="Basic and acidic residues" evidence="1">
    <location>
        <begin position="139"/>
        <end position="150"/>
    </location>
</feature>
<evidence type="ECO:0000313" key="2">
    <source>
        <dbReference type="EMBL" id="QJA77799.1"/>
    </source>
</evidence>
<dbReference type="AlphaFoldDB" id="A0A6M3K7N1"/>
<accession>A0A6M3K7N1</accession>
<feature type="region of interest" description="Disordered" evidence="1">
    <location>
        <begin position="66"/>
        <end position="88"/>
    </location>
</feature>
<feature type="region of interest" description="Disordered" evidence="1">
    <location>
        <begin position="206"/>
        <end position="261"/>
    </location>
</feature>
<feature type="compositionally biased region" description="Acidic residues" evidence="1">
    <location>
        <begin position="26"/>
        <end position="37"/>
    </location>
</feature>
<feature type="region of interest" description="Disordered" evidence="1">
    <location>
        <begin position="139"/>
        <end position="162"/>
    </location>
</feature>
<name>A0A6M3K7N1_9ZZZZ</name>
<dbReference type="EMBL" id="MT142303">
    <property type="protein sequence ID" value="QJA77799.1"/>
    <property type="molecule type" value="Genomic_DNA"/>
</dbReference>